<dbReference type="Proteomes" id="UP000006578">
    <property type="component" value="Chromosome"/>
</dbReference>
<name>Q1GVG1_SPHAL</name>
<evidence type="ECO:0000259" key="1">
    <source>
        <dbReference type="Pfam" id="PF16747"/>
    </source>
</evidence>
<evidence type="ECO:0000313" key="2">
    <source>
        <dbReference type="EMBL" id="ABF52361.1"/>
    </source>
</evidence>
<dbReference type="EMBL" id="CP000356">
    <property type="protein sequence ID" value="ABF52361.1"/>
    <property type="molecule type" value="Genomic_DNA"/>
</dbReference>
<dbReference type="KEGG" id="sal:Sala_0640"/>
<dbReference type="Pfam" id="PF16747">
    <property type="entry name" value="Adhesin_E"/>
    <property type="match status" value="1"/>
</dbReference>
<dbReference type="AlphaFoldDB" id="Q1GVG1"/>
<organism evidence="2 3">
    <name type="scientific">Sphingopyxis alaskensis (strain DSM 13593 / LMG 18877 / RB2256)</name>
    <name type="common">Sphingomonas alaskensis</name>
    <dbReference type="NCBI Taxonomy" id="317655"/>
    <lineage>
        <taxon>Bacteria</taxon>
        <taxon>Pseudomonadati</taxon>
        <taxon>Pseudomonadota</taxon>
        <taxon>Alphaproteobacteria</taxon>
        <taxon>Sphingomonadales</taxon>
        <taxon>Sphingomonadaceae</taxon>
        <taxon>Sphingopyxis</taxon>
    </lineage>
</organism>
<gene>
    <name evidence="2" type="ordered locus">Sala_0640</name>
</gene>
<keyword evidence="3" id="KW-1185">Reference proteome</keyword>
<dbReference type="HOGENOM" id="CLU_1593484_0_0_5"/>
<protein>
    <recommendedName>
        <fullName evidence="1">Surface-adhesin protein E-like domain-containing protein</fullName>
    </recommendedName>
</protein>
<evidence type="ECO:0000313" key="3">
    <source>
        <dbReference type="Proteomes" id="UP000006578"/>
    </source>
</evidence>
<reference evidence="2 3" key="1">
    <citation type="journal article" date="2009" name="Proc. Natl. Acad. Sci. U.S.A.">
        <title>The genomic basis of trophic strategy in marine bacteria.</title>
        <authorList>
            <person name="Lauro F.M."/>
            <person name="McDougald D."/>
            <person name="Thomas T."/>
            <person name="Williams T.J."/>
            <person name="Egan S."/>
            <person name="Rice S."/>
            <person name="DeMaere M.Z."/>
            <person name="Ting L."/>
            <person name="Ertan H."/>
            <person name="Johnson J."/>
            <person name="Ferriera S."/>
            <person name="Lapidus A."/>
            <person name="Anderson I."/>
            <person name="Kyrpides N."/>
            <person name="Munk A.C."/>
            <person name="Detter C."/>
            <person name="Han C.S."/>
            <person name="Brown M.V."/>
            <person name="Robb F.T."/>
            <person name="Kjelleberg S."/>
            <person name="Cavicchioli R."/>
        </authorList>
    </citation>
    <scope>NUCLEOTIDE SEQUENCE [LARGE SCALE GENOMIC DNA]</scope>
    <source>
        <strain evidence="3">DSM 13593 / LMG 18877 / RB2256</strain>
    </source>
</reference>
<accession>Q1GVG1</accession>
<feature type="domain" description="Surface-adhesin protein E-like" evidence="1">
    <location>
        <begin position="56"/>
        <end position="150"/>
    </location>
</feature>
<dbReference type="STRING" id="317655.Sala_0640"/>
<sequence>MASDGDWFWPLAGAAVLAWLAYDKWWKEEEPPSPPPPIFAPVSIRPSGLVYVTELDSGAVWRVNADSVKGVRSDRTFWIDQDHSKNKSERARSIMTLYRVDCDSTATARLSLVAYDGDGNVLIKQDSPHAEETFTPPGSVLGSVFDEVCKSVYDPPPVAPPPPSPSR</sequence>
<proteinExistence type="predicted"/>
<dbReference type="InterPro" id="IPR031939">
    <property type="entry name" value="Adhesin_E-like"/>
</dbReference>
<dbReference type="RefSeq" id="WP_011540951.1">
    <property type="nucleotide sequence ID" value="NC_008048.1"/>
</dbReference>